<gene>
    <name evidence="3" type="ORF">A3G90_02985</name>
</gene>
<dbReference type="PROSITE" id="PS51910">
    <property type="entry name" value="GH18_2"/>
    <property type="match status" value="1"/>
</dbReference>
<dbReference type="Proteomes" id="UP000177325">
    <property type="component" value="Unassembled WGS sequence"/>
</dbReference>
<organism evidence="3 4">
    <name type="scientific">Candidatus Kaiserbacteria bacterium RIFCSPLOWO2_12_FULL_45_26</name>
    <dbReference type="NCBI Taxonomy" id="1798525"/>
    <lineage>
        <taxon>Bacteria</taxon>
        <taxon>Candidatus Kaiseribacteriota</taxon>
    </lineage>
</organism>
<name>A0A1F6FGL9_9BACT</name>
<proteinExistence type="predicted"/>
<accession>A0A1F6FGL9</accession>
<dbReference type="AlphaFoldDB" id="A0A1F6FGL9"/>
<evidence type="ECO:0000313" key="4">
    <source>
        <dbReference type="Proteomes" id="UP000177325"/>
    </source>
</evidence>
<feature type="signal peptide" evidence="1">
    <location>
        <begin position="1"/>
        <end position="29"/>
    </location>
</feature>
<reference evidence="3 4" key="1">
    <citation type="journal article" date="2016" name="Nat. Commun.">
        <title>Thousands of microbial genomes shed light on interconnected biogeochemical processes in an aquifer system.</title>
        <authorList>
            <person name="Anantharaman K."/>
            <person name="Brown C.T."/>
            <person name="Hug L.A."/>
            <person name="Sharon I."/>
            <person name="Castelle C.J."/>
            <person name="Probst A.J."/>
            <person name="Thomas B.C."/>
            <person name="Singh A."/>
            <person name="Wilkins M.J."/>
            <person name="Karaoz U."/>
            <person name="Brodie E.L."/>
            <person name="Williams K.H."/>
            <person name="Hubbard S.S."/>
            <person name="Banfield J.F."/>
        </authorList>
    </citation>
    <scope>NUCLEOTIDE SEQUENCE [LARGE SCALE GENOMIC DNA]</scope>
</reference>
<dbReference type="SMART" id="SM00636">
    <property type="entry name" value="Glyco_18"/>
    <property type="match status" value="1"/>
</dbReference>
<evidence type="ECO:0000313" key="3">
    <source>
        <dbReference type="EMBL" id="OGG85003.1"/>
    </source>
</evidence>
<dbReference type="Gene3D" id="3.10.50.10">
    <property type="match status" value="1"/>
</dbReference>
<dbReference type="InterPro" id="IPR029070">
    <property type="entry name" value="Chitinase_insertion_sf"/>
</dbReference>
<dbReference type="PANTHER" id="PTHR46066:SF2">
    <property type="entry name" value="CHITINASE DOMAIN-CONTAINING PROTEIN 1"/>
    <property type="match status" value="1"/>
</dbReference>
<comment type="caution">
    <text evidence="3">The sequence shown here is derived from an EMBL/GenBank/DDBJ whole genome shotgun (WGS) entry which is preliminary data.</text>
</comment>
<dbReference type="PANTHER" id="PTHR46066">
    <property type="entry name" value="CHITINASE DOMAIN-CONTAINING PROTEIN 1 FAMILY MEMBER"/>
    <property type="match status" value="1"/>
</dbReference>
<dbReference type="Pfam" id="PF00704">
    <property type="entry name" value="Glyco_hydro_18"/>
    <property type="match status" value="1"/>
</dbReference>
<feature type="chain" id="PRO_5009524332" description="GH18 domain-containing protein" evidence="1">
    <location>
        <begin position="30"/>
        <end position="397"/>
    </location>
</feature>
<sequence length="397" mass="45151">MVQKITKFSQRLALAALIAVLVVPSPVTAATVDVAGWIPWWQAEEGIESATKNIDKLDTVYPFVYEVDEDGDIESKTSLTTRTWRNFFKLADKEDVEIIPTIAWFDGEQIHEILSDRRDRTAHINDIYDLVQKGKYDGINIDYEQKLAETNKYFSLFLKELNKKLGRKLLTCAIEARTPAESRFKQVPAVLEFANDYEEIEKYCDRIEIMTYDQQRADLKLNEERTGVPYMPVADKDWVEKVIDLALEDFSSDKVYLGVPTYGRAWDVKVSPNWYRDYVLAGTLNVPRLRELTKEYKVTEGRSAGGEAVFSYFPTTSPFALLASLPTPPGTAKGYENAAKALLFANMTGMEVPVRFATYSDSEAIEDKVKLAEKHNLAGIAIFKIDGEEDQDVWKLF</sequence>
<protein>
    <recommendedName>
        <fullName evidence="2">GH18 domain-containing protein</fullName>
    </recommendedName>
</protein>
<dbReference type="SUPFAM" id="SSF51445">
    <property type="entry name" value="(Trans)glycosidases"/>
    <property type="match status" value="1"/>
</dbReference>
<dbReference type="InterPro" id="IPR001223">
    <property type="entry name" value="Glyco_hydro18_cat"/>
</dbReference>
<dbReference type="Gene3D" id="3.20.20.80">
    <property type="entry name" value="Glycosidases"/>
    <property type="match status" value="1"/>
</dbReference>
<dbReference type="EMBL" id="MFMM01000001">
    <property type="protein sequence ID" value="OGG85003.1"/>
    <property type="molecule type" value="Genomic_DNA"/>
</dbReference>
<feature type="domain" description="GH18" evidence="2">
    <location>
        <begin position="31"/>
        <end position="397"/>
    </location>
</feature>
<dbReference type="GO" id="GO:0008061">
    <property type="term" value="F:chitin binding"/>
    <property type="evidence" value="ECO:0007669"/>
    <property type="project" value="InterPro"/>
</dbReference>
<dbReference type="GO" id="GO:0005975">
    <property type="term" value="P:carbohydrate metabolic process"/>
    <property type="evidence" value="ECO:0007669"/>
    <property type="project" value="InterPro"/>
</dbReference>
<keyword evidence="1" id="KW-0732">Signal</keyword>
<evidence type="ECO:0000259" key="2">
    <source>
        <dbReference type="PROSITE" id="PS51910"/>
    </source>
</evidence>
<evidence type="ECO:0000256" key="1">
    <source>
        <dbReference type="SAM" id="SignalP"/>
    </source>
</evidence>
<dbReference type="STRING" id="1798525.A3G90_02985"/>
<dbReference type="InterPro" id="IPR011583">
    <property type="entry name" value="Chitinase_II/V-like_cat"/>
</dbReference>
<dbReference type="InterPro" id="IPR017853">
    <property type="entry name" value="GH"/>
</dbReference>